<accession>A0ABR4PY53</accession>
<evidence type="ECO:0000256" key="1">
    <source>
        <dbReference type="SAM" id="MobiDB-lite"/>
    </source>
</evidence>
<dbReference type="EMBL" id="JBFCZG010000001">
    <property type="protein sequence ID" value="KAL3428135.1"/>
    <property type="molecule type" value="Genomic_DNA"/>
</dbReference>
<keyword evidence="2" id="KW-0472">Membrane</keyword>
<feature type="compositionally biased region" description="Basic and acidic residues" evidence="1">
    <location>
        <begin position="338"/>
        <end position="352"/>
    </location>
</feature>
<evidence type="ECO:0000256" key="2">
    <source>
        <dbReference type="SAM" id="Phobius"/>
    </source>
</evidence>
<gene>
    <name evidence="3" type="ORF">PVAG01_01644</name>
</gene>
<keyword evidence="4" id="KW-1185">Reference proteome</keyword>
<evidence type="ECO:0000313" key="3">
    <source>
        <dbReference type="EMBL" id="KAL3428135.1"/>
    </source>
</evidence>
<organism evidence="3 4">
    <name type="scientific">Phlyctema vagabunda</name>
    <dbReference type="NCBI Taxonomy" id="108571"/>
    <lineage>
        <taxon>Eukaryota</taxon>
        <taxon>Fungi</taxon>
        <taxon>Dikarya</taxon>
        <taxon>Ascomycota</taxon>
        <taxon>Pezizomycotina</taxon>
        <taxon>Leotiomycetes</taxon>
        <taxon>Helotiales</taxon>
        <taxon>Dermateaceae</taxon>
        <taxon>Phlyctema</taxon>
    </lineage>
</organism>
<keyword evidence="2" id="KW-0812">Transmembrane</keyword>
<feature type="region of interest" description="Disordered" evidence="1">
    <location>
        <begin position="322"/>
        <end position="357"/>
    </location>
</feature>
<dbReference type="Proteomes" id="UP001629113">
    <property type="component" value="Unassembled WGS sequence"/>
</dbReference>
<name>A0ABR4PY53_9HELO</name>
<keyword evidence="2" id="KW-1133">Transmembrane helix</keyword>
<feature type="region of interest" description="Disordered" evidence="1">
    <location>
        <begin position="379"/>
        <end position="399"/>
    </location>
</feature>
<comment type="caution">
    <text evidence="3">The sequence shown here is derived from an EMBL/GenBank/DDBJ whole genome shotgun (WGS) entry which is preliminary data.</text>
</comment>
<protein>
    <submittedName>
        <fullName evidence="3">Uncharacterized protein</fullName>
    </submittedName>
</protein>
<feature type="transmembrane region" description="Helical" evidence="2">
    <location>
        <begin position="16"/>
        <end position="34"/>
    </location>
</feature>
<reference evidence="3 4" key="1">
    <citation type="submission" date="2024-06" db="EMBL/GenBank/DDBJ databases">
        <title>Complete genome of Phlyctema vagabunda strain 19-DSS-EL-015.</title>
        <authorList>
            <person name="Fiorenzani C."/>
        </authorList>
    </citation>
    <scope>NUCLEOTIDE SEQUENCE [LARGE SCALE GENOMIC DNA]</scope>
    <source>
        <strain evidence="3 4">19-DSS-EL-015</strain>
    </source>
</reference>
<sequence>MLASPTKMINVRQRPIFIAAISLSLLVLTIYYLHRDIPVVPKIVIAPPQEEVPPKPVHPPLKNVTLSTNPPIVDNFPLAAAAHSAADLPSIPSWNQPPNPHVPEKTPLFIGFTRNWRVLQQAVVSYITAGWPPEDIYVVENTGVMDSNKNGQLSLQNPFFLNHTRLNMLGVNVLVTPTLFTFAQLQNFYLWTAIQEKYPAYFWSHMDVVAVSYEDHTEPTFSSLYKLALRELRATADPSTPRWALRFFAYDRLALVNTEAYRDVGGWDTFIPFYMGDCDMHSRLTMAGYSQEERKAGYVFDVGSSLEDLEVLYRKKGSIEPSFIDPNAEPESESASSDIKEREITMERRASSEEDDPMNSPMFRKLFVTWDAMQRSKNSAKRGRNHWQARQTGGQGEPFYRHPEGFEQGIQMTIEHGRAVYREKWGHRDCNIVDIGLKADEAWTVDHDW</sequence>
<evidence type="ECO:0000313" key="4">
    <source>
        <dbReference type="Proteomes" id="UP001629113"/>
    </source>
</evidence>
<proteinExistence type="predicted"/>